<keyword evidence="3" id="KW-0238">DNA-binding</keyword>
<dbReference type="GO" id="GO:0003700">
    <property type="term" value="F:DNA-binding transcription factor activity"/>
    <property type="evidence" value="ECO:0007669"/>
    <property type="project" value="InterPro"/>
</dbReference>
<dbReference type="PANTHER" id="PTHR30537:SF21">
    <property type="entry name" value="HTH-TYPE TRANSCRIPTIONAL REGULATOR SINR-RELATED"/>
    <property type="match status" value="1"/>
</dbReference>
<dbReference type="PANTHER" id="PTHR30537">
    <property type="entry name" value="HTH-TYPE TRANSCRIPTIONAL REGULATOR"/>
    <property type="match status" value="1"/>
</dbReference>
<dbReference type="GO" id="GO:0043565">
    <property type="term" value="F:sequence-specific DNA binding"/>
    <property type="evidence" value="ECO:0007669"/>
    <property type="project" value="TreeGrafter"/>
</dbReference>
<accession>A0AB33A054</accession>
<evidence type="ECO:0000256" key="4">
    <source>
        <dbReference type="ARBA" id="ARBA00023163"/>
    </source>
</evidence>
<evidence type="ECO:0000256" key="2">
    <source>
        <dbReference type="ARBA" id="ARBA00023015"/>
    </source>
</evidence>
<dbReference type="FunFam" id="1.10.10.10:FF:000001">
    <property type="entry name" value="LysR family transcriptional regulator"/>
    <property type="match status" value="1"/>
</dbReference>
<dbReference type="EMBL" id="CP003844">
    <property type="protein sequence ID" value="AFT75076.1"/>
    <property type="molecule type" value="Genomic_DNA"/>
</dbReference>
<dbReference type="KEGG" id="amg:AMEC673_11930"/>
<feature type="domain" description="HTH lysR-type" evidence="5">
    <location>
        <begin position="4"/>
        <end position="61"/>
    </location>
</feature>
<dbReference type="InterPro" id="IPR005119">
    <property type="entry name" value="LysR_subst-bd"/>
</dbReference>
<dbReference type="FunFam" id="3.40.190.290:FF:000001">
    <property type="entry name" value="Transcriptional regulator, LysR family"/>
    <property type="match status" value="1"/>
</dbReference>
<keyword evidence="2" id="KW-0805">Transcription regulation</keyword>
<dbReference type="InterPro" id="IPR036388">
    <property type="entry name" value="WH-like_DNA-bd_sf"/>
</dbReference>
<dbReference type="PROSITE" id="PS50931">
    <property type="entry name" value="HTH_LYSR"/>
    <property type="match status" value="1"/>
</dbReference>
<protein>
    <submittedName>
        <fullName evidence="6">LysR family transcriptional regulator</fullName>
    </submittedName>
</protein>
<proteinExistence type="inferred from homology"/>
<dbReference type="CDD" id="cd08422">
    <property type="entry name" value="PBP2_CrgA_like"/>
    <property type="match status" value="1"/>
</dbReference>
<dbReference type="Pfam" id="PF03466">
    <property type="entry name" value="LysR_substrate"/>
    <property type="match status" value="1"/>
</dbReference>
<dbReference type="Gene3D" id="3.40.190.290">
    <property type="match status" value="1"/>
</dbReference>
<sequence length="312" mass="34822">MKAMLLDDLNVVIKVAEFRNITAAATHLNMRTATASAAVKRVEQALGAELFVRTTRSLRLSSAGERFLPTCQEAMSMLANAKQNLKGDTGVIEGELRLGLSSDLGRNVIAPWLDDFMDLHDKITVKLNLSDSNIDFYRDPVDLALRYGTPTDANVYGFKICDVPSLLVASPSYISSHGAPEKFEDLQTHNGLFYQLHDKVYNEWEFFHKGTPLKIKMRGNRTANDGEIVKRWAVAGKGIAVKSGLDACDDILKGRLVTLLPEYQPKPKQLWLICPSRQSITPAVRLFRDMLKERCTECLAQLAAFSVSKYQK</sequence>
<dbReference type="InterPro" id="IPR058163">
    <property type="entry name" value="LysR-type_TF_proteobact-type"/>
</dbReference>
<gene>
    <name evidence="6" type="ordered locus">AMEC673_11930</name>
</gene>
<dbReference type="InterPro" id="IPR000847">
    <property type="entry name" value="LysR_HTH_N"/>
</dbReference>
<evidence type="ECO:0000313" key="7">
    <source>
        <dbReference type="Proteomes" id="UP000006296"/>
    </source>
</evidence>
<evidence type="ECO:0000256" key="1">
    <source>
        <dbReference type="ARBA" id="ARBA00009437"/>
    </source>
</evidence>
<reference evidence="7" key="1">
    <citation type="journal article" date="2012" name="Sci. Rep.">
        <title>Genomes of surface isolates of Alteromonas macleodii: the life of a widespread marine opportunistic copiotroph.</title>
        <authorList>
            <person name="Lopez-Perez M."/>
            <person name="Gonzaga A."/>
            <person name="Martin-Cuadrado A.B."/>
            <person name="Onyshchenko O."/>
            <person name="Ghavidel A."/>
            <person name="Ghai R."/>
            <person name="Rodriguez-Valera F."/>
        </authorList>
    </citation>
    <scope>NUCLEOTIDE SEQUENCE [LARGE SCALE GENOMIC DNA]</scope>
    <source>
        <strain evidence="7">English Channel 673</strain>
    </source>
</reference>
<evidence type="ECO:0000256" key="3">
    <source>
        <dbReference type="ARBA" id="ARBA00023125"/>
    </source>
</evidence>
<dbReference type="Gene3D" id="1.10.10.10">
    <property type="entry name" value="Winged helix-like DNA-binding domain superfamily/Winged helix DNA-binding domain"/>
    <property type="match status" value="1"/>
</dbReference>
<dbReference type="InterPro" id="IPR036390">
    <property type="entry name" value="WH_DNA-bd_sf"/>
</dbReference>
<dbReference type="SUPFAM" id="SSF46785">
    <property type="entry name" value="Winged helix' DNA-binding domain"/>
    <property type="match status" value="1"/>
</dbReference>
<dbReference type="GO" id="GO:0006351">
    <property type="term" value="P:DNA-templated transcription"/>
    <property type="evidence" value="ECO:0007669"/>
    <property type="project" value="TreeGrafter"/>
</dbReference>
<evidence type="ECO:0000259" key="5">
    <source>
        <dbReference type="PROSITE" id="PS50931"/>
    </source>
</evidence>
<dbReference type="Proteomes" id="UP000006296">
    <property type="component" value="Chromosome"/>
</dbReference>
<name>A0AB33A054_ALTME</name>
<dbReference type="Pfam" id="PF00126">
    <property type="entry name" value="HTH_1"/>
    <property type="match status" value="1"/>
</dbReference>
<dbReference type="AlphaFoldDB" id="A0AB33A054"/>
<dbReference type="SUPFAM" id="SSF53850">
    <property type="entry name" value="Periplasmic binding protein-like II"/>
    <property type="match status" value="1"/>
</dbReference>
<keyword evidence="4" id="KW-0804">Transcription</keyword>
<evidence type="ECO:0000313" key="6">
    <source>
        <dbReference type="EMBL" id="AFT75076.1"/>
    </source>
</evidence>
<comment type="similarity">
    <text evidence="1">Belongs to the LysR transcriptional regulatory family.</text>
</comment>
<organism evidence="6 7">
    <name type="scientific">Alteromonas macleodii (strain English Channel 673)</name>
    <dbReference type="NCBI Taxonomy" id="1004788"/>
    <lineage>
        <taxon>Bacteria</taxon>
        <taxon>Pseudomonadati</taxon>
        <taxon>Pseudomonadota</taxon>
        <taxon>Gammaproteobacteria</taxon>
        <taxon>Alteromonadales</taxon>
        <taxon>Alteromonadaceae</taxon>
        <taxon>Alteromonas/Salinimonas group</taxon>
        <taxon>Alteromonas</taxon>
    </lineage>
</organism>